<gene>
    <name evidence="2" type="ORF">HNR46_001496</name>
</gene>
<dbReference type="EMBL" id="JACHFD010000006">
    <property type="protein sequence ID" value="MBB5351260.1"/>
    <property type="molecule type" value="Genomic_DNA"/>
</dbReference>
<comment type="caution">
    <text evidence="2">The sequence shown here is derived from an EMBL/GenBank/DDBJ whole genome shotgun (WGS) entry which is preliminary data.</text>
</comment>
<dbReference type="Proteomes" id="UP000557717">
    <property type="component" value="Unassembled WGS sequence"/>
</dbReference>
<accession>A0A840VBE7</accession>
<dbReference type="InterPro" id="IPR002575">
    <property type="entry name" value="Aminoglycoside_PTrfase"/>
</dbReference>
<dbReference type="Pfam" id="PF01636">
    <property type="entry name" value="APH"/>
    <property type="match status" value="1"/>
</dbReference>
<dbReference type="AlphaFoldDB" id="A0A840VBE7"/>
<evidence type="ECO:0000313" key="3">
    <source>
        <dbReference type="Proteomes" id="UP000557717"/>
    </source>
</evidence>
<reference evidence="2 3" key="1">
    <citation type="submission" date="2020-08" db="EMBL/GenBank/DDBJ databases">
        <title>Genomic Encyclopedia of Type Strains, Phase IV (KMG-IV): sequencing the most valuable type-strain genomes for metagenomic binning, comparative biology and taxonomic classification.</title>
        <authorList>
            <person name="Goeker M."/>
        </authorList>
    </citation>
    <scope>NUCLEOTIDE SEQUENCE [LARGE SCALE GENOMIC DNA]</scope>
    <source>
        <strain evidence="2 3">YC6886</strain>
    </source>
</reference>
<dbReference type="SUPFAM" id="SSF56112">
    <property type="entry name" value="Protein kinase-like (PK-like)"/>
    <property type="match status" value="1"/>
</dbReference>
<evidence type="ECO:0000313" key="2">
    <source>
        <dbReference type="EMBL" id="MBB5351260.1"/>
    </source>
</evidence>
<evidence type="ECO:0000259" key="1">
    <source>
        <dbReference type="Pfam" id="PF01636"/>
    </source>
</evidence>
<dbReference type="RefSeq" id="WP_184017275.1">
    <property type="nucleotide sequence ID" value="NZ_JACHFD010000006.1"/>
</dbReference>
<keyword evidence="3" id="KW-1185">Reference proteome</keyword>
<name>A0A840VBE7_9BACT</name>
<sequence>MNALELPLHAAEERARLAGIEPDRRDVLQAANTLVVRLTDDLVARVVVDRNGPRQGMDWFSREIAVAQFLAERGAPVIPVHPLIPPGPHEHAGYVMNFWRFVQAVDQEPDAAEVGRTLAECHRHLSEFTGDWPHLAILHETRSLMESSKAEPCWSGQEHALLVRHLDAAIAVLSSAPRQVLHGDAHFGNLLPTEDGLLWTDWEDTFSGPIEWDLASILWNPQFLDADTATVEAIRDGYGEVDEAVLETCFTARAAVMSAWYPVLYPLPHAERMEKLRRRLEWLSAR</sequence>
<feature type="domain" description="Aminoglycoside phosphotransferase" evidence="1">
    <location>
        <begin position="35"/>
        <end position="242"/>
    </location>
</feature>
<protein>
    <recommendedName>
        <fullName evidence="1">Aminoglycoside phosphotransferase domain-containing protein</fullName>
    </recommendedName>
</protein>
<dbReference type="Gene3D" id="3.90.1200.10">
    <property type="match status" value="1"/>
</dbReference>
<proteinExistence type="predicted"/>
<dbReference type="InterPro" id="IPR011009">
    <property type="entry name" value="Kinase-like_dom_sf"/>
</dbReference>
<organism evidence="2 3">
    <name type="scientific">Haloferula luteola</name>
    <dbReference type="NCBI Taxonomy" id="595692"/>
    <lineage>
        <taxon>Bacteria</taxon>
        <taxon>Pseudomonadati</taxon>
        <taxon>Verrucomicrobiota</taxon>
        <taxon>Verrucomicrobiia</taxon>
        <taxon>Verrucomicrobiales</taxon>
        <taxon>Verrucomicrobiaceae</taxon>
        <taxon>Haloferula</taxon>
    </lineage>
</organism>